<reference evidence="1" key="2">
    <citation type="journal article" date="2015" name="Data Brief">
        <title>Shoot transcriptome of the giant reed, Arundo donax.</title>
        <authorList>
            <person name="Barrero R.A."/>
            <person name="Guerrero F.D."/>
            <person name="Moolhuijzen P."/>
            <person name="Goolsby J.A."/>
            <person name="Tidwell J."/>
            <person name="Bellgard S.E."/>
            <person name="Bellgard M.I."/>
        </authorList>
    </citation>
    <scope>NUCLEOTIDE SEQUENCE</scope>
    <source>
        <tissue evidence="1">Shoot tissue taken approximately 20 cm above the soil surface</tissue>
    </source>
</reference>
<protein>
    <submittedName>
        <fullName evidence="1">Uncharacterized protein</fullName>
    </submittedName>
</protein>
<evidence type="ECO:0000313" key="1">
    <source>
        <dbReference type="EMBL" id="JAE28730.1"/>
    </source>
</evidence>
<reference evidence="1" key="1">
    <citation type="submission" date="2014-09" db="EMBL/GenBank/DDBJ databases">
        <authorList>
            <person name="Magalhaes I.L.F."/>
            <person name="Oliveira U."/>
            <person name="Santos F.R."/>
            <person name="Vidigal T.H.D.A."/>
            <person name="Brescovit A.D."/>
            <person name="Santos A.J."/>
        </authorList>
    </citation>
    <scope>NUCLEOTIDE SEQUENCE</scope>
    <source>
        <tissue evidence="1">Shoot tissue taken approximately 20 cm above the soil surface</tissue>
    </source>
</reference>
<dbReference type="EMBL" id="GBRH01169166">
    <property type="protein sequence ID" value="JAE28730.1"/>
    <property type="molecule type" value="Transcribed_RNA"/>
</dbReference>
<sequence length="55" mass="6456">MFEVCQDAFNSKVVGHNICFSIKICTYMHVGLQNIRQKYLHSRKTIVVSQYLLLH</sequence>
<dbReference type="AlphaFoldDB" id="A0A0A9GUQ0"/>
<organism evidence="1">
    <name type="scientific">Arundo donax</name>
    <name type="common">Giant reed</name>
    <name type="synonym">Donax arundinaceus</name>
    <dbReference type="NCBI Taxonomy" id="35708"/>
    <lineage>
        <taxon>Eukaryota</taxon>
        <taxon>Viridiplantae</taxon>
        <taxon>Streptophyta</taxon>
        <taxon>Embryophyta</taxon>
        <taxon>Tracheophyta</taxon>
        <taxon>Spermatophyta</taxon>
        <taxon>Magnoliopsida</taxon>
        <taxon>Liliopsida</taxon>
        <taxon>Poales</taxon>
        <taxon>Poaceae</taxon>
        <taxon>PACMAD clade</taxon>
        <taxon>Arundinoideae</taxon>
        <taxon>Arundineae</taxon>
        <taxon>Arundo</taxon>
    </lineage>
</organism>
<name>A0A0A9GUQ0_ARUDO</name>
<accession>A0A0A9GUQ0</accession>
<proteinExistence type="predicted"/>